<comment type="caution">
    <text evidence="1">The sequence shown here is derived from an EMBL/GenBank/DDBJ whole genome shotgun (WGS) entry which is preliminary data.</text>
</comment>
<dbReference type="AlphaFoldDB" id="A0A9W6IJZ0"/>
<dbReference type="EMBL" id="BSFE01000001">
    <property type="protein sequence ID" value="GLK50535.1"/>
    <property type="molecule type" value="Genomic_DNA"/>
</dbReference>
<accession>A0A9W6IJZ0</accession>
<keyword evidence="2" id="KW-1185">Reference proteome</keyword>
<organism evidence="1 2">
    <name type="scientific">Maricaulis virginensis</name>
    <dbReference type="NCBI Taxonomy" id="144022"/>
    <lineage>
        <taxon>Bacteria</taxon>
        <taxon>Pseudomonadati</taxon>
        <taxon>Pseudomonadota</taxon>
        <taxon>Alphaproteobacteria</taxon>
        <taxon>Maricaulales</taxon>
        <taxon>Maricaulaceae</taxon>
        <taxon>Maricaulis</taxon>
    </lineage>
</organism>
<proteinExistence type="predicted"/>
<sequence length="135" mass="14811">MYTEDGFELRPIGDTMEIYASGEQFHETRPPVIAAFQALTSRVPVTKVLCDVRLAAYILDPTELEMRARTTARALAGYRTALVCLANQHELMERTAGNIRSQGGTVELFSSKGAAREWLSGKDDCRSDAKAVSAV</sequence>
<gene>
    <name evidence="1" type="ORF">GCM10017621_00430</name>
</gene>
<name>A0A9W6IJZ0_9PROT</name>
<evidence type="ECO:0000313" key="1">
    <source>
        <dbReference type="EMBL" id="GLK50535.1"/>
    </source>
</evidence>
<evidence type="ECO:0000313" key="2">
    <source>
        <dbReference type="Proteomes" id="UP001143486"/>
    </source>
</evidence>
<dbReference type="RefSeq" id="WP_271184936.1">
    <property type="nucleotide sequence ID" value="NZ_BSFE01000001.1"/>
</dbReference>
<dbReference type="Proteomes" id="UP001143486">
    <property type="component" value="Unassembled WGS sequence"/>
</dbReference>
<protein>
    <submittedName>
        <fullName evidence="1">Uncharacterized protein</fullName>
    </submittedName>
</protein>
<reference evidence="1" key="1">
    <citation type="journal article" date="2014" name="Int. J. Syst. Evol. Microbiol.">
        <title>Complete genome sequence of Corynebacterium casei LMG S-19264T (=DSM 44701T), isolated from a smear-ripened cheese.</title>
        <authorList>
            <consortium name="US DOE Joint Genome Institute (JGI-PGF)"/>
            <person name="Walter F."/>
            <person name="Albersmeier A."/>
            <person name="Kalinowski J."/>
            <person name="Ruckert C."/>
        </authorList>
    </citation>
    <scope>NUCLEOTIDE SEQUENCE</scope>
    <source>
        <strain evidence="1">VKM B-1513</strain>
    </source>
</reference>
<reference evidence="1" key="2">
    <citation type="submission" date="2023-01" db="EMBL/GenBank/DDBJ databases">
        <authorList>
            <person name="Sun Q."/>
            <person name="Evtushenko L."/>
        </authorList>
    </citation>
    <scope>NUCLEOTIDE SEQUENCE</scope>
    <source>
        <strain evidence="1">VKM B-1513</strain>
    </source>
</reference>